<proteinExistence type="predicted"/>
<reference evidence="1" key="1">
    <citation type="submission" date="2023-07" db="EMBL/GenBank/DDBJ databases">
        <title>draft genome sequence of fig (Ficus carica).</title>
        <authorList>
            <person name="Takahashi T."/>
            <person name="Nishimura K."/>
        </authorList>
    </citation>
    <scope>NUCLEOTIDE SEQUENCE</scope>
</reference>
<dbReference type="AlphaFoldDB" id="A0AA88AME4"/>
<dbReference type="EMBL" id="BTGU01000058">
    <property type="protein sequence ID" value="GMN55519.1"/>
    <property type="molecule type" value="Genomic_DNA"/>
</dbReference>
<evidence type="ECO:0000313" key="1">
    <source>
        <dbReference type="EMBL" id="GMN55519.1"/>
    </source>
</evidence>
<sequence>MFPMSVASACIQQKRWVNLTAERQAPLPILTTRHLDLRHMTPLCCPCARPNARKHFWPSVSSLSTLLAGGGRELTPNSFLGRDFEAANKLTARAIVKWRMITL</sequence>
<gene>
    <name evidence="1" type="ORF">TIFTF001_024634</name>
</gene>
<accession>A0AA88AME4</accession>
<protein>
    <submittedName>
        <fullName evidence="1">Uncharacterized protein</fullName>
    </submittedName>
</protein>
<name>A0AA88AME4_FICCA</name>
<comment type="caution">
    <text evidence="1">The sequence shown here is derived from an EMBL/GenBank/DDBJ whole genome shotgun (WGS) entry which is preliminary data.</text>
</comment>
<keyword evidence="2" id="KW-1185">Reference proteome</keyword>
<organism evidence="1 2">
    <name type="scientific">Ficus carica</name>
    <name type="common">Common fig</name>
    <dbReference type="NCBI Taxonomy" id="3494"/>
    <lineage>
        <taxon>Eukaryota</taxon>
        <taxon>Viridiplantae</taxon>
        <taxon>Streptophyta</taxon>
        <taxon>Embryophyta</taxon>
        <taxon>Tracheophyta</taxon>
        <taxon>Spermatophyta</taxon>
        <taxon>Magnoliopsida</taxon>
        <taxon>eudicotyledons</taxon>
        <taxon>Gunneridae</taxon>
        <taxon>Pentapetalae</taxon>
        <taxon>rosids</taxon>
        <taxon>fabids</taxon>
        <taxon>Rosales</taxon>
        <taxon>Moraceae</taxon>
        <taxon>Ficeae</taxon>
        <taxon>Ficus</taxon>
    </lineage>
</organism>
<evidence type="ECO:0000313" key="2">
    <source>
        <dbReference type="Proteomes" id="UP001187192"/>
    </source>
</evidence>
<dbReference type="Proteomes" id="UP001187192">
    <property type="component" value="Unassembled WGS sequence"/>
</dbReference>